<dbReference type="InterPro" id="IPR037522">
    <property type="entry name" value="HD_GYP_dom"/>
</dbReference>
<gene>
    <name evidence="2" type="primary">rpfG</name>
    <name evidence="2" type="ORF">A21D_01464</name>
</gene>
<reference evidence="3" key="1">
    <citation type="submission" date="2016-11" db="EMBL/GenBank/DDBJ databases">
        <title>Complete genome sequence of Virgibacillus pantothenticus 21D, a halophilic bacterium isolated from the deep hypersaline anoxic basin Discovery in the Mediterranean Sea.</title>
        <authorList>
            <person name="Zeaiter Z."/>
            <person name="Booth J.M."/>
            <person name="Prosdocimi E.M."/>
            <person name="Mapelli F."/>
            <person name="Fusi M."/>
            <person name="Daffonchio D."/>
            <person name="Borin S."/>
            <person name="Crotti E."/>
        </authorList>
    </citation>
    <scope>NUCLEOTIDE SEQUENCE [LARGE SCALE GENOMIC DNA]</scope>
    <source>
        <strain evidence="3">21D</strain>
    </source>
</reference>
<protein>
    <submittedName>
        <fullName evidence="2">Cyclic di-GMP phosphodiesterase response regulator RpfG</fullName>
        <ecNumber evidence="2">3.1.4.52</ecNumber>
    </submittedName>
</protein>
<sequence length="389" mass="44893">MVTEGVLPPAANHGVAVFNHRFEIDYIKAKGGIYLWVETNALSPGCVLLRDVKGKSHRAIIPKHTVLTEEHITVLHKFLIEKVDVSEKQAEGHIQKEVQTETVKVATHPTTSFSKQYQRTVQQYKKLFAKWQNSARIDITEVRALIIPLLDNMEEINKYVFKLHHYAKKEDYIYHHHIAVAILAAYIGYKSEFPKGEWLQLGLGGLLSDCGMARINPIIIEKETMLTEAEMNEIKNHPTYSYQFIKNVPILKSDIKQAISQHHERLDGSGYPSGLKERKINRYARIIAICDTYHAMTCERYYKQKQSPFKVIEVLQTEKFTKLDPEIIQLFIQMMTQFSIGTKVKLSNQKTAEIVFTDEKKPTRPMVRLEDNQIIALENYPDLFIEVLL</sequence>
<name>A0A2K9IYL3_9BACI</name>
<dbReference type="AlphaFoldDB" id="A0A2K9IYL3"/>
<dbReference type="EC" id="3.1.4.52" evidence="2"/>
<evidence type="ECO:0000259" key="1">
    <source>
        <dbReference type="PROSITE" id="PS51832"/>
    </source>
</evidence>
<dbReference type="SMART" id="SM00471">
    <property type="entry name" value="HDc"/>
    <property type="match status" value="1"/>
</dbReference>
<dbReference type="PANTHER" id="PTHR43155:SF2">
    <property type="entry name" value="CYCLIC DI-GMP PHOSPHODIESTERASE PA4108"/>
    <property type="match status" value="1"/>
</dbReference>
<evidence type="ECO:0000313" key="3">
    <source>
        <dbReference type="Proteomes" id="UP000234237"/>
    </source>
</evidence>
<accession>A0A2K9IYL3</accession>
<feature type="domain" description="HD-GYP" evidence="1">
    <location>
        <begin position="149"/>
        <end position="347"/>
    </location>
</feature>
<dbReference type="KEGG" id="vpn:A21D_01464"/>
<dbReference type="EMBL" id="CP018622">
    <property type="protein sequence ID" value="AUJ24545.1"/>
    <property type="molecule type" value="Genomic_DNA"/>
</dbReference>
<dbReference type="GO" id="GO:0071111">
    <property type="term" value="F:cyclic-guanylate-specific phosphodiesterase activity"/>
    <property type="evidence" value="ECO:0007669"/>
    <property type="project" value="UniProtKB-EC"/>
</dbReference>
<organism evidence="2 3">
    <name type="scientific">Virgibacillus dokdonensis</name>
    <dbReference type="NCBI Taxonomy" id="302167"/>
    <lineage>
        <taxon>Bacteria</taxon>
        <taxon>Bacillati</taxon>
        <taxon>Bacillota</taxon>
        <taxon>Bacilli</taxon>
        <taxon>Bacillales</taxon>
        <taxon>Bacillaceae</taxon>
        <taxon>Virgibacillus</taxon>
    </lineage>
</organism>
<evidence type="ECO:0000313" key="2">
    <source>
        <dbReference type="EMBL" id="AUJ24545.1"/>
    </source>
</evidence>
<dbReference type="Gene3D" id="1.10.3210.10">
    <property type="entry name" value="Hypothetical protein af1432"/>
    <property type="match status" value="1"/>
</dbReference>
<keyword evidence="2" id="KW-0378">Hydrolase</keyword>
<proteinExistence type="predicted"/>
<dbReference type="SUPFAM" id="SSF109604">
    <property type="entry name" value="HD-domain/PDEase-like"/>
    <property type="match status" value="1"/>
</dbReference>
<dbReference type="PANTHER" id="PTHR43155">
    <property type="entry name" value="CYCLIC DI-GMP PHOSPHODIESTERASE PA4108-RELATED"/>
    <property type="match status" value="1"/>
</dbReference>
<dbReference type="PROSITE" id="PS51832">
    <property type="entry name" value="HD_GYP"/>
    <property type="match status" value="1"/>
</dbReference>
<dbReference type="Pfam" id="PF13487">
    <property type="entry name" value="HD_5"/>
    <property type="match status" value="1"/>
</dbReference>
<dbReference type="Proteomes" id="UP000234237">
    <property type="component" value="Chromosome"/>
</dbReference>
<dbReference type="CDD" id="cd00077">
    <property type="entry name" value="HDc"/>
    <property type="match status" value="1"/>
</dbReference>
<dbReference type="STRING" id="302167.GCA_900166595_00315"/>
<dbReference type="InterPro" id="IPR003607">
    <property type="entry name" value="HD/PDEase_dom"/>
</dbReference>